<sequence length="46" mass="5147">MDAEPPLAAPLLPEVFPEVEEFFADPDFDGDPRPLDVLLARVELRP</sequence>
<keyword evidence="2" id="KW-1185">Reference proteome</keyword>
<proteinExistence type="predicted"/>
<organism evidence="1 2">
    <name type="scientific">Halosaccharopolyspora lacisalsi</name>
    <dbReference type="NCBI Taxonomy" id="1000566"/>
    <lineage>
        <taxon>Bacteria</taxon>
        <taxon>Bacillati</taxon>
        <taxon>Actinomycetota</taxon>
        <taxon>Actinomycetes</taxon>
        <taxon>Pseudonocardiales</taxon>
        <taxon>Pseudonocardiaceae</taxon>
        <taxon>Halosaccharopolyspora</taxon>
    </lineage>
</organism>
<reference evidence="1 2" key="1">
    <citation type="submission" date="2020-07" db="EMBL/GenBank/DDBJ databases">
        <title>Sequencing the genomes of 1000 actinobacteria strains.</title>
        <authorList>
            <person name="Klenk H.-P."/>
        </authorList>
    </citation>
    <scope>NUCLEOTIDE SEQUENCE [LARGE SCALE GENOMIC DNA]</scope>
    <source>
        <strain evidence="1 2">DSM 45975</strain>
    </source>
</reference>
<protein>
    <submittedName>
        <fullName evidence="1">Uncharacterized protein</fullName>
    </submittedName>
</protein>
<dbReference type="Proteomes" id="UP000569329">
    <property type="component" value="Unassembled WGS sequence"/>
</dbReference>
<evidence type="ECO:0000313" key="1">
    <source>
        <dbReference type="EMBL" id="MBA8823392.1"/>
    </source>
</evidence>
<evidence type="ECO:0000313" key="2">
    <source>
        <dbReference type="Proteomes" id="UP000569329"/>
    </source>
</evidence>
<dbReference type="EMBL" id="JACGWZ010000001">
    <property type="protein sequence ID" value="MBA8823392.1"/>
    <property type="molecule type" value="Genomic_DNA"/>
</dbReference>
<comment type="caution">
    <text evidence="1">The sequence shown here is derived from an EMBL/GenBank/DDBJ whole genome shotgun (WGS) entry which is preliminary data.</text>
</comment>
<gene>
    <name evidence="1" type="ORF">FHX42_000721</name>
</gene>
<dbReference type="AlphaFoldDB" id="A0A839DN55"/>
<accession>A0A839DN55</accession>
<name>A0A839DN55_9PSEU</name>